<evidence type="ECO:0000313" key="9">
    <source>
        <dbReference type="EMBL" id="MBC5782984.1"/>
    </source>
</evidence>
<dbReference type="InterPro" id="IPR041881">
    <property type="entry name" value="PqqD_sf"/>
</dbReference>
<proteinExistence type="inferred from homology"/>
<dbReference type="PANTHER" id="PTHR13325">
    <property type="entry name" value="PROTEASE M50 MEMBRANE-BOUND TRANSCRIPTION FACTOR SITE 2 PROTEASE"/>
    <property type="match status" value="1"/>
</dbReference>
<comment type="cofactor">
    <cofactor evidence="1">
        <name>Zn(2+)</name>
        <dbReference type="ChEBI" id="CHEBI:29105"/>
    </cofactor>
</comment>
<dbReference type="RefSeq" id="WP_187075718.1">
    <property type="nucleotide sequence ID" value="NZ_JACORT010000002.1"/>
</dbReference>
<dbReference type="GO" id="GO:0004222">
    <property type="term" value="F:metalloendopeptidase activity"/>
    <property type="evidence" value="ECO:0007669"/>
    <property type="project" value="InterPro"/>
</dbReference>
<dbReference type="PANTHER" id="PTHR13325:SF3">
    <property type="entry name" value="MEMBRANE-BOUND TRANSCRIPTION FACTOR SITE-2 PROTEASE"/>
    <property type="match status" value="1"/>
</dbReference>
<gene>
    <name evidence="9" type="ORF">H8N03_08500</name>
</gene>
<keyword evidence="6 7" id="KW-0472">Membrane</keyword>
<dbReference type="Pfam" id="PF05402">
    <property type="entry name" value="PqqD"/>
    <property type="match status" value="1"/>
</dbReference>
<keyword evidence="5 7" id="KW-1133">Transmembrane helix</keyword>
<comment type="similarity">
    <text evidence="3">Belongs to the peptidase M50B family.</text>
</comment>
<dbReference type="EMBL" id="JACORT010000002">
    <property type="protein sequence ID" value="MBC5782984.1"/>
    <property type="molecule type" value="Genomic_DNA"/>
</dbReference>
<dbReference type="GO" id="GO:0016020">
    <property type="term" value="C:membrane"/>
    <property type="evidence" value="ECO:0007669"/>
    <property type="project" value="InterPro"/>
</dbReference>
<evidence type="ECO:0000256" key="6">
    <source>
        <dbReference type="ARBA" id="ARBA00023136"/>
    </source>
</evidence>
<feature type="domain" description="Peptidase M50" evidence="8">
    <location>
        <begin position="205"/>
        <end position="308"/>
    </location>
</feature>
<keyword evidence="10" id="KW-1185">Reference proteome</keyword>
<accession>A0A923MR01</accession>
<keyword evidence="4 7" id="KW-0812">Transmembrane</keyword>
<dbReference type="GO" id="GO:0031293">
    <property type="term" value="P:membrane protein intracellular domain proteolysis"/>
    <property type="evidence" value="ECO:0007669"/>
    <property type="project" value="TreeGrafter"/>
</dbReference>
<evidence type="ECO:0000313" key="10">
    <source>
        <dbReference type="Proteomes" id="UP000608513"/>
    </source>
</evidence>
<feature type="transmembrane region" description="Helical" evidence="7">
    <location>
        <begin position="393"/>
        <end position="413"/>
    </location>
</feature>
<name>A0A923MR01_9BURK</name>
<evidence type="ECO:0000256" key="3">
    <source>
        <dbReference type="ARBA" id="ARBA00007931"/>
    </source>
</evidence>
<feature type="transmembrane region" description="Helical" evidence="7">
    <location>
        <begin position="159"/>
        <end position="179"/>
    </location>
</feature>
<protein>
    <submittedName>
        <fullName evidence="9">PqqD family peptide modification chaperone</fullName>
    </submittedName>
</protein>
<evidence type="ECO:0000256" key="4">
    <source>
        <dbReference type="ARBA" id="ARBA00022692"/>
    </source>
</evidence>
<evidence type="ECO:0000256" key="2">
    <source>
        <dbReference type="ARBA" id="ARBA00004127"/>
    </source>
</evidence>
<feature type="transmembrane region" description="Helical" evidence="7">
    <location>
        <begin position="433"/>
        <end position="452"/>
    </location>
</feature>
<comment type="caution">
    <text evidence="9">The sequence shown here is derived from an EMBL/GenBank/DDBJ whole genome shotgun (WGS) entry which is preliminary data.</text>
</comment>
<evidence type="ECO:0000256" key="1">
    <source>
        <dbReference type="ARBA" id="ARBA00001947"/>
    </source>
</evidence>
<dbReference type="InterPro" id="IPR001193">
    <property type="entry name" value="MBTPS2"/>
</dbReference>
<feature type="transmembrane region" description="Helical" evidence="7">
    <location>
        <begin position="289"/>
        <end position="308"/>
    </location>
</feature>
<evidence type="ECO:0000259" key="8">
    <source>
        <dbReference type="Pfam" id="PF02163"/>
    </source>
</evidence>
<dbReference type="SUPFAM" id="SSF111369">
    <property type="entry name" value="HlyD-like secretion proteins"/>
    <property type="match status" value="1"/>
</dbReference>
<comment type="subcellular location">
    <subcellularLocation>
        <location evidence="2">Endomembrane system</location>
        <topology evidence="2">Multi-pass membrane protein</topology>
    </subcellularLocation>
</comment>
<evidence type="ECO:0000256" key="5">
    <source>
        <dbReference type="ARBA" id="ARBA00022989"/>
    </source>
</evidence>
<evidence type="ECO:0000256" key="7">
    <source>
        <dbReference type="SAM" id="Phobius"/>
    </source>
</evidence>
<sequence>MGRPLFSASWHSVAELRPQLLAQARVERHVYRGQVWYVVSDPAGGKFHRLSGTAYEFVTRMDGRQTVQELWDGLCRSSEAVHAGRDIPTQDEVVQLLVQLHAADLLQPDVVPDASLLLLRYRKRRNQTWKQWLLQPTSLKLPLVNPDAFLGRWVDRLRWIFTPFGALLWLAVVLPAALLGARHGGELTHNLADQVLATSNLWVMAAVFPVVKLLHELGHGFAARAWGGRVHEMGLMLLVFAPAPYVDASSSSSFRSKWRRAIVGAAGMLAELFVAALAMYVWVSVEPGLVRAIAFNVMVVAGVSTIVVNGNPLLRYDAYYILCDLLEMPNLAQRGQKLLQYLWNRHVFGLPDQEPPHESPAERRFLLAYTVLSWCYRVFITLGIALFIASHFFIFGVLIALWTAFGLVCVPLWKAARFVLYDPALERRRQRALRISMGLVAGVLLFAFAVPVPSRTQATGVVWLPEQSLLRAGANGFFARWLVPPGTPVVRGTPVIVLEDPLLTAELEVAQAKVDEARARLHADQFTQPAKAEIAKRQLQQEEVQLARAQQRHARLVVVAGADGVLTAAKPLDMPGQFYKQGELLGHVLEPRELVARVAVQQADIDLVRKRFRAAQLRLSESVEQVHASAILREAAAGVQELPTPALAVANGGPIATDPQDAQGTKPLERVFIFDLQLPPGTAPSAFGERVHVRFSHVPEPLGVQGWRRVRQLFLSRFTV</sequence>
<dbReference type="Proteomes" id="UP000608513">
    <property type="component" value="Unassembled WGS sequence"/>
</dbReference>
<feature type="transmembrane region" description="Helical" evidence="7">
    <location>
        <begin position="261"/>
        <end position="283"/>
    </location>
</feature>
<dbReference type="InterPro" id="IPR008792">
    <property type="entry name" value="PQQD"/>
</dbReference>
<dbReference type="AlphaFoldDB" id="A0A923MR01"/>
<dbReference type="InterPro" id="IPR008915">
    <property type="entry name" value="Peptidase_M50"/>
</dbReference>
<organism evidence="9 10">
    <name type="scientific">Ramlibacter cellulosilyticus</name>
    <dbReference type="NCBI Taxonomy" id="2764187"/>
    <lineage>
        <taxon>Bacteria</taxon>
        <taxon>Pseudomonadati</taxon>
        <taxon>Pseudomonadota</taxon>
        <taxon>Betaproteobacteria</taxon>
        <taxon>Burkholderiales</taxon>
        <taxon>Comamonadaceae</taxon>
        <taxon>Ramlibacter</taxon>
    </lineage>
</organism>
<dbReference type="Pfam" id="PF02163">
    <property type="entry name" value="Peptidase_M50"/>
    <property type="match status" value="1"/>
</dbReference>
<reference evidence="9" key="1">
    <citation type="submission" date="2020-08" db="EMBL/GenBank/DDBJ databases">
        <title>Ramlibacter sp. USB13 16S ribosomal RNA gene genome sequencing and assembly.</title>
        <authorList>
            <person name="Kang M."/>
        </authorList>
    </citation>
    <scope>NUCLEOTIDE SEQUENCE</scope>
    <source>
        <strain evidence="9">USB13</strain>
    </source>
</reference>
<dbReference type="GO" id="GO:0005737">
    <property type="term" value="C:cytoplasm"/>
    <property type="evidence" value="ECO:0007669"/>
    <property type="project" value="TreeGrafter"/>
</dbReference>
<feature type="transmembrane region" description="Helical" evidence="7">
    <location>
        <begin position="366"/>
        <end position="387"/>
    </location>
</feature>
<dbReference type="Gene3D" id="1.10.10.1150">
    <property type="entry name" value="Coenzyme PQQ synthesis protein D (PqqD)"/>
    <property type="match status" value="1"/>
</dbReference>
<dbReference type="GO" id="GO:0012505">
    <property type="term" value="C:endomembrane system"/>
    <property type="evidence" value="ECO:0007669"/>
    <property type="project" value="UniProtKB-SubCell"/>
</dbReference>